<evidence type="ECO:0000313" key="2">
    <source>
        <dbReference type="EMBL" id="AHG92017.1"/>
    </source>
</evidence>
<protein>
    <submittedName>
        <fullName evidence="2">HNH endonuclease</fullName>
    </submittedName>
</protein>
<dbReference type="KEGG" id="gba:J421_4480"/>
<dbReference type="InterPro" id="IPR029471">
    <property type="entry name" value="HNH_5"/>
</dbReference>
<dbReference type="InterPro" id="IPR052892">
    <property type="entry name" value="NA-targeting_endonuclease"/>
</dbReference>
<dbReference type="PANTHER" id="PTHR33877">
    <property type="entry name" value="SLL1193 PROTEIN"/>
    <property type="match status" value="1"/>
</dbReference>
<dbReference type="AlphaFoldDB" id="W0RNE2"/>
<keyword evidence="3" id="KW-1185">Reference proteome</keyword>
<dbReference type="InParanoid" id="W0RNE2"/>
<organism evidence="2 3">
    <name type="scientific">Gemmatirosa kalamazoonensis</name>
    <dbReference type="NCBI Taxonomy" id="861299"/>
    <lineage>
        <taxon>Bacteria</taxon>
        <taxon>Pseudomonadati</taxon>
        <taxon>Gemmatimonadota</taxon>
        <taxon>Gemmatimonadia</taxon>
        <taxon>Gemmatimonadales</taxon>
        <taxon>Gemmatimonadaceae</taxon>
        <taxon>Gemmatirosa</taxon>
    </lineage>
</organism>
<dbReference type="STRING" id="861299.J421_4480"/>
<dbReference type="CDD" id="cd00085">
    <property type="entry name" value="HNHc"/>
    <property type="match status" value="1"/>
</dbReference>
<evidence type="ECO:0000313" key="3">
    <source>
        <dbReference type="Proteomes" id="UP000019151"/>
    </source>
</evidence>
<dbReference type="HOGENOM" id="CLU_2206259_0_0_0"/>
<gene>
    <name evidence="2" type="ORF">J421_4480</name>
</gene>
<keyword evidence="2" id="KW-0378">Hydrolase</keyword>
<dbReference type="Gene3D" id="1.10.30.50">
    <property type="match status" value="1"/>
</dbReference>
<reference evidence="2 3" key="1">
    <citation type="journal article" date="2014" name="Genome Announc.">
        <title>Genome Sequence and Methylome of Soil Bacterium Gemmatirosa kalamazoonensis KBS708T, a Member of the Rarely Cultivated Gemmatimonadetes Phylum.</title>
        <authorList>
            <person name="Debruyn J.M."/>
            <person name="Radosevich M."/>
            <person name="Wommack K.E."/>
            <person name="Polson S.W."/>
            <person name="Hauser L.J."/>
            <person name="Fawaz M.N."/>
            <person name="Korlach J."/>
            <person name="Tsai Y.C."/>
        </authorList>
    </citation>
    <scope>NUCLEOTIDE SEQUENCE [LARGE SCALE GENOMIC DNA]</scope>
    <source>
        <strain evidence="2 3">KBS708</strain>
    </source>
</reference>
<dbReference type="EMBL" id="CP007128">
    <property type="protein sequence ID" value="AHG92017.1"/>
    <property type="molecule type" value="Genomic_DNA"/>
</dbReference>
<accession>W0RNE2</accession>
<feature type="domain" description="HNH nuclease" evidence="1">
    <location>
        <begin position="1"/>
        <end position="54"/>
    </location>
</feature>
<dbReference type="Pfam" id="PF14279">
    <property type="entry name" value="HNH_5"/>
    <property type="match status" value="1"/>
</dbReference>
<keyword evidence="2" id="KW-0540">Nuclease</keyword>
<name>W0RNE2_9BACT</name>
<evidence type="ECO:0000259" key="1">
    <source>
        <dbReference type="SMART" id="SM00507"/>
    </source>
</evidence>
<dbReference type="InterPro" id="IPR003615">
    <property type="entry name" value="HNH_nuc"/>
</dbReference>
<dbReference type="PANTHER" id="PTHR33877:SF2">
    <property type="entry name" value="OS07G0170200 PROTEIN"/>
    <property type="match status" value="1"/>
</dbReference>
<dbReference type="Proteomes" id="UP000019151">
    <property type="component" value="Chromosome"/>
</dbReference>
<proteinExistence type="predicted"/>
<dbReference type="SMART" id="SM00507">
    <property type="entry name" value="HNHc"/>
    <property type="match status" value="1"/>
</dbReference>
<dbReference type="GO" id="GO:0004519">
    <property type="term" value="F:endonuclease activity"/>
    <property type="evidence" value="ECO:0007669"/>
    <property type="project" value="UniProtKB-KW"/>
</dbReference>
<sequence>MKRAEIFARDAYRCVYCGEVFPAEALSVDHVQPRARGGDNSAGNVVTACGGCNTRKGHRHLAHFLADEPDARAHFFRLARHVWPRHLRAVEEEIREREAGRPSKRPP</sequence>
<dbReference type="eggNOG" id="COG1403">
    <property type="taxonomic scope" value="Bacteria"/>
</dbReference>
<keyword evidence="2" id="KW-0255">Endonuclease</keyword>